<dbReference type="GO" id="GO:0008146">
    <property type="term" value="F:sulfotransferase activity"/>
    <property type="evidence" value="ECO:0007669"/>
    <property type="project" value="TreeGrafter"/>
</dbReference>
<protein>
    <submittedName>
        <fullName evidence="2">ThiF family adenylyltransferase</fullName>
    </submittedName>
</protein>
<proteinExistence type="predicted"/>
<gene>
    <name evidence="2" type="ORF">ABWK59_36465</name>
</gene>
<dbReference type="Pfam" id="PF00899">
    <property type="entry name" value="ThiF"/>
    <property type="match status" value="1"/>
</dbReference>
<dbReference type="PANTHER" id="PTHR10953:SF102">
    <property type="entry name" value="ADENYLYLTRANSFERASE AND SULFURTRANSFERASE MOCS3"/>
    <property type="match status" value="1"/>
</dbReference>
<dbReference type="AlphaFoldDB" id="A0AAU8KAM8"/>
<dbReference type="EMBL" id="CP159873">
    <property type="protein sequence ID" value="XCM84425.1"/>
    <property type="molecule type" value="Genomic_DNA"/>
</dbReference>
<sequence>MRRPTVKDEHLPYRTGDGSVRIGGGVHGLAAEIRDPLGRVWTALTLMDGTRSRAEIVDGLTARHLGLPAQGAARLVDGLVATGYVEDAAAEDPAELSPAERDRYRRNREFFRMVDLRPRPGRWDAQLSLKRAGVVVLGLGGTGSHAAWALAAAGVGRVHCVDPDVVERANLARQVLYTEDDLGRSKAATAARRLRAVNSEIAVSHECRAVDGPEALADLVAGYDVLALCADEPDSEALRGWASEVCAHTGVPWVGGGYDGPYVSVGVFGPGGPCFWCLAAGEEARLPGGPAPRLGGNGVIGPSAGISGSLVAYEVIALLTGVSRIPPGYLRGLNLIVPDEPVLVRHPARPGCRSCSAAATGQAEG</sequence>
<dbReference type="InterPro" id="IPR045886">
    <property type="entry name" value="ThiF/MoeB/HesA"/>
</dbReference>
<geneLocation type="plasmid" evidence="2">
    <name>punmamed1</name>
</geneLocation>
<dbReference type="GO" id="GO:0004792">
    <property type="term" value="F:thiosulfate-cyanide sulfurtransferase activity"/>
    <property type="evidence" value="ECO:0007669"/>
    <property type="project" value="TreeGrafter"/>
</dbReference>
<dbReference type="InterPro" id="IPR000594">
    <property type="entry name" value="ThiF_NAD_FAD-bd"/>
</dbReference>
<dbReference type="InterPro" id="IPR035985">
    <property type="entry name" value="Ubiquitin-activating_enz"/>
</dbReference>
<accession>A0AAU8KAM8</accession>
<dbReference type="GO" id="GO:0008641">
    <property type="term" value="F:ubiquitin-like modifier activating enzyme activity"/>
    <property type="evidence" value="ECO:0007669"/>
    <property type="project" value="InterPro"/>
</dbReference>
<evidence type="ECO:0000313" key="2">
    <source>
        <dbReference type="EMBL" id="XCM84425.1"/>
    </source>
</evidence>
<reference evidence="2" key="1">
    <citation type="submission" date="2024-06" db="EMBL/GenBank/DDBJ databases">
        <title>The genome sequences of Kitasatospora sp. strain HUAS MG31.</title>
        <authorList>
            <person name="Mo P."/>
        </authorList>
    </citation>
    <scope>NUCLEOTIDE SEQUENCE</scope>
    <source>
        <strain evidence="2">HUAS MG31</strain>
        <plasmid evidence="2">punmamed1</plasmid>
    </source>
</reference>
<dbReference type="PANTHER" id="PTHR10953">
    <property type="entry name" value="UBIQUITIN-ACTIVATING ENZYME E1"/>
    <property type="match status" value="1"/>
</dbReference>
<dbReference type="GO" id="GO:0005829">
    <property type="term" value="C:cytosol"/>
    <property type="evidence" value="ECO:0007669"/>
    <property type="project" value="TreeGrafter"/>
</dbReference>
<dbReference type="KEGG" id="kcm:ABWK59_36465"/>
<keyword evidence="2" id="KW-0808">Transferase</keyword>
<dbReference type="RefSeq" id="WP_354645360.1">
    <property type="nucleotide sequence ID" value="NZ_CP159873.1"/>
</dbReference>
<feature type="domain" description="THIF-type NAD/FAD binding fold" evidence="1">
    <location>
        <begin position="124"/>
        <end position="335"/>
    </location>
</feature>
<organism evidence="2">
    <name type="scientific">Kitasatospora camelliae</name>
    <dbReference type="NCBI Taxonomy" id="3156397"/>
    <lineage>
        <taxon>Bacteria</taxon>
        <taxon>Bacillati</taxon>
        <taxon>Actinomycetota</taxon>
        <taxon>Actinomycetes</taxon>
        <taxon>Kitasatosporales</taxon>
        <taxon>Streptomycetaceae</taxon>
        <taxon>Kitasatospora</taxon>
    </lineage>
</organism>
<dbReference type="Gene3D" id="3.40.50.720">
    <property type="entry name" value="NAD(P)-binding Rossmann-like Domain"/>
    <property type="match status" value="1"/>
</dbReference>
<name>A0AAU8KAM8_9ACTN</name>
<keyword evidence="2" id="KW-0614">Plasmid</keyword>
<keyword evidence="2" id="KW-0548">Nucleotidyltransferase</keyword>
<dbReference type="GO" id="GO:0016779">
    <property type="term" value="F:nucleotidyltransferase activity"/>
    <property type="evidence" value="ECO:0007669"/>
    <property type="project" value="UniProtKB-KW"/>
</dbReference>
<dbReference type="SUPFAM" id="SSF69572">
    <property type="entry name" value="Activating enzymes of the ubiquitin-like proteins"/>
    <property type="match status" value="1"/>
</dbReference>
<evidence type="ECO:0000259" key="1">
    <source>
        <dbReference type="Pfam" id="PF00899"/>
    </source>
</evidence>